<feature type="transmembrane region" description="Helical" evidence="5">
    <location>
        <begin position="148"/>
        <end position="173"/>
    </location>
</feature>
<dbReference type="PANTHER" id="PTHR43427">
    <property type="entry name" value="CHLORIDE CHANNEL PROTEIN CLC-E"/>
    <property type="match status" value="1"/>
</dbReference>
<dbReference type="InterPro" id="IPR001807">
    <property type="entry name" value="ClC"/>
</dbReference>
<feature type="transmembrane region" description="Helical" evidence="5">
    <location>
        <begin position="385"/>
        <end position="403"/>
    </location>
</feature>
<gene>
    <name evidence="6" type="ORF">FYJ35_12580</name>
</gene>
<dbReference type="GO" id="GO:0015108">
    <property type="term" value="F:chloride transmembrane transporter activity"/>
    <property type="evidence" value="ECO:0007669"/>
    <property type="project" value="InterPro"/>
</dbReference>
<evidence type="ECO:0000256" key="1">
    <source>
        <dbReference type="ARBA" id="ARBA00004141"/>
    </source>
</evidence>
<dbReference type="Proteomes" id="UP000481852">
    <property type="component" value="Unassembled WGS sequence"/>
</dbReference>
<feature type="transmembrane region" description="Helical" evidence="5">
    <location>
        <begin position="301"/>
        <end position="321"/>
    </location>
</feature>
<feature type="transmembrane region" description="Helical" evidence="5">
    <location>
        <begin position="12"/>
        <end position="40"/>
    </location>
</feature>
<feature type="transmembrane region" description="Helical" evidence="5">
    <location>
        <begin position="260"/>
        <end position="281"/>
    </location>
</feature>
<dbReference type="SUPFAM" id="SSF81340">
    <property type="entry name" value="Clc chloride channel"/>
    <property type="match status" value="1"/>
</dbReference>
<dbReference type="Pfam" id="PF00654">
    <property type="entry name" value="Voltage_CLC"/>
    <property type="match status" value="1"/>
</dbReference>
<dbReference type="RefSeq" id="WP_154527124.1">
    <property type="nucleotide sequence ID" value="NZ_JAQYJL010000030.1"/>
</dbReference>
<feature type="transmembrane region" description="Helical" evidence="5">
    <location>
        <begin position="52"/>
        <end position="75"/>
    </location>
</feature>
<evidence type="ECO:0000256" key="2">
    <source>
        <dbReference type="ARBA" id="ARBA00022692"/>
    </source>
</evidence>
<reference evidence="6 7" key="1">
    <citation type="submission" date="2019-08" db="EMBL/GenBank/DDBJ databases">
        <title>In-depth cultivation of the pig gut microbiome towards novel bacterial diversity and tailored functional studies.</title>
        <authorList>
            <person name="Wylensek D."/>
            <person name="Hitch T.C.A."/>
            <person name="Clavel T."/>
        </authorList>
    </citation>
    <scope>NUCLEOTIDE SEQUENCE [LARGE SCALE GENOMIC DNA]</scope>
    <source>
        <strain evidence="6 7">Oil+RF-744-WCA-WT-11</strain>
    </source>
</reference>
<evidence type="ECO:0000313" key="7">
    <source>
        <dbReference type="Proteomes" id="UP000481852"/>
    </source>
</evidence>
<feature type="transmembrane region" description="Helical" evidence="5">
    <location>
        <begin position="352"/>
        <end position="373"/>
    </location>
</feature>
<dbReference type="InterPro" id="IPR050368">
    <property type="entry name" value="ClC-type_chloride_channel"/>
</dbReference>
<comment type="caution">
    <text evidence="6">The sequence shown here is derived from an EMBL/GenBank/DDBJ whole genome shotgun (WGS) entry which is preliminary data.</text>
</comment>
<dbReference type="AlphaFoldDB" id="A0A6L5X8U5"/>
<feature type="transmembrane region" description="Helical" evidence="5">
    <location>
        <begin position="227"/>
        <end position="248"/>
    </location>
</feature>
<dbReference type="Gene3D" id="1.10.3080.10">
    <property type="entry name" value="Clc chloride channel"/>
    <property type="match status" value="1"/>
</dbReference>
<keyword evidence="4 5" id="KW-0472">Membrane</keyword>
<keyword evidence="2 5" id="KW-0812">Transmembrane</keyword>
<sequence length="423" mass="45440">MDSQLHKQFKVIFFGTLHVLVLAAMAMACGIVCGVVGGLFARGVTAVTGIRFRYPVMMFLLPVGSAIIFLFYHMLRYDKAKGTNMVILSIRCGEKIPFRMAPAIFVSSIFSHLCGASVGREGAALQLGGSIGHAMGHLFHLDHKERRTMVICGMAAAFSAVFGTPATAIFFSIEMVDVGMMNYGSIVPVTFASFTARAVASHWCGVPGESYLISAPPAFSALTVSKLAFLAICTGFVSILYCLAIQRISRYSQSLLKNRYLRALALGSVLFLLTWLTGGHTYNGTGIHIIEEALSGKAEDIHWYTFLMKILFTALSLAAGYKGGEIVPALYIGATFGSFLGGLMGLPSSFCAAIGMGALFCGVTNSPVASLFICLEMFGIGGLPYYMMAVALSYVSSGYYGLYSAQQILHSKYDSHLIDSDTH</sequence>
<evidence type="ECO:0000256" key="3">
    <source>
        <dbReference type="ARBA" id="ARBA00022989"/>
    </source>
</evidence>
<dbReference type="EMBL" id="VULZ01000016">
    <property type="protein sequence ID" value="MSS15855.1"/>
    <property type="molecule type" value="Genomic_DNA"/>
</dbReference>
<dbReference type="PRINTS" id="PR00762">
    <property type="entry name" value="CLCHANNEL"/>
</dbReference>
<evidence type="ECO:0000256" key="5">
    <source>
        <dbReference type="SAM" id="Phobius"/>
    </source>
</evidence>
<organism evidence="6 7">
    <name type="scientific">Porcincola intestinalis</name>
    <dbReference type="NCBI Taxonomy" id="2606632"/>
    <lineage>
        <taxon>Bacteria</taxon>
        <taxon>Bacillati</taxon>
        <taxon>Bacillota</taxon>
        <taxon>Clostridia</taxon>
        <taxon>Lachnospirales</taxon>
        <taxon>Lachnospiraceae</taxon>
        <taxon>Porcincola</taxon>
    </lineage>
</organism>
<evidence type="ECO:0000313" key="6">
    <source>
        <dbReference type="EMBL" id="MSS15855.1"/>
    </source>
</evidence>
<dbReference type="InterPro" id="IPR014743">
    <property type="entry name" value="Cl-channel_core"/>
</dbReference>
<dbReference type="GO" id="GO:0016020">
    <property type="term" value="C:membrane"/>
    <property type="evidence" value="ECO:0007669"/>
    <property type="project" value="UniProtKB-SubCell"/>
</dbReference>
<proteinExistence type="predicted"/>
<evidence type="ECO:0000256" key="4">
    <source>
        <dbReference type="ARBA" id="ARBA00023136"/>
    </source>
</evidence>
<comment type="subcellular location">
    <subcellularLocation>
        <location evidence="1">Membrane</location>
        <topology evidence="1">Multi-pass membrane protein</topology>
    </subcellularLocation>
</comment>
<dbReference type="PROSITE" id="PS51257">
    <property type="entry name" value="PROKAR_LIPOPROTEIN"/>
    <property type="match status" value="1"/>
</dbReference>
<keyword evidence="3 5" id="KW-1133">Transmembrane helix</keyword>
<keyword evidence="7" id="KW-1185">Reference proteome</keyword>
<dbReference type="PANTHER" id="PTHR43427:SF12">
    <property type="entry name" value="CHLORIDE TRANSPORTER"/>
    <property type="match status" value="1"/>
</dbReference>
<protein>
    <submittedName>
        <fullName evidence="6">Chloride channel protein</fullName>
    </submittedName>
</protein>
<name>A0A6L5X8U5_9FIRM</name>
<accession>A0A6L5X8U5</accession>
<feature type="transmembrane region" description="Helical" evidence="5">
    <location>
        <begin position="328"/>
        <end position="346"/>
    </location>
</feature>